<reference evidence="3 4" key="1">
    <citation type="submission" date="2020-08" db="EMBL/GenBank/DDBJ databases">
        <title>Draft genome sequencing of an Anaerocolumna strain isolated from anoxic soil subjected to BSD treatment.</title>
        <authorList>
            <person name="Uek A."/>
            <person name="Tonouchi A."/>
        </authorList>
    </citation>
    <scope>NUCLEOTIDE SEQUENCE [LARGE SCALE GENOMIC DNA]</scope>
    <source>
        <strain evidence="3 4">CTTW</strain>
    </source>
</reference>
<protein>
    <submittedName>
        <fullName evidence="3">Ferritin</fullName>
    </submittedName>
</protein>
<dbReference type="Gene3D" id="3.30.565.40">
    <property type="entry name" value="Fervidobacterium nodosum Rt17-B1 like"/>
    <property type="match status" value="1"/>
</dbReference>
<dbReference type="KEGG" id="acht:bsdcttw_36900"/>
<dbReference type="RefSeq" id="WP_185256304.1">
    <property type="nucleotide sequence ID" value="NZ_AP023368.1"/>
</dbReference>
<dbReference type="Gene3D" id="3.90.640.20">
    <property type="entry name" value="Heat-shock cognate protein, ATPase"/>
    <property type="match status" value="1"/>
</dbReference>
<name>A0A7I8DQJ0_9FIRM</name>
<feature type="domain" description="Deacetylase PdaC" evidence="2">
    <location>
        <begin position="24"/>
        <end position="119"/>
    </location>
</feature>
<dbReference type="EMBL" id="AP023368">
    <property type="protein sequence ID" value="BCK00650.1"/>
    <property type="molecule type" value="Genomic_DNA"/>
</dbReference>
<dbReference type="AlphaFoldDB" id="A0A7I8DQJ0"/>
<sequence>MNVNSVYVRAYELKGEMEYKGQILLTYDIKYPQFSSERFRAFAKKLSVYYKAEATLYKKYHITKLYQMAIDDYEYATANNFPVRTYDVVTVYTITFNDNCVLSLYFDRYEYTGGAHGMTVRSADTWNLKTGRRIDLSDYFPGRKDYTAYILDVINSQIASNEKDNSNLYFEDVNELVKENFNEKNFYVVPEGIVIFFQLYEIAPYSSGIQSFLIPFKKGGPVPISC</sequence>
<organism evidence="3 4">
    <name type="scientific">Anaerocolumna chitinilytica</name>
    <dbReference type="NCBI Taxonomy" id="1727145"/>
    <lineage>
        <taxon>Bacteria</taxon>
        <taxon>Bacillati</taxon>
        <taxon>Bacillota</taxon>
        <taxon>Clostridia</taxon>
        <taxon>Lachnospirales</taxon>
        <taxon>Lachnospiraceae</taxon>
        <taxon>Anaerocolumna</taxon>
    </lineage>
</organism>
<proteinExistence type="predicted"/>
<feature type="domain" description="DUF3298" evidence="1">
    <location>
        <begin position="141"/>
        <end position="217"/>
    </location>
</feature>
<dbReference type="InterPro" id="IPR037126">
    <property type="entry name" value="PdaC/RsiV-like_sf"/>
</dbReference>
<gene>
    <name evidence="3" type="ORF">bsdcttw_36900</name>
</gene>
<accession>A0A7I8DQJ0</accession>
<dbReference type="InterPro" id="IPR025303">
    <property type="entry name" value="PdaC"/>
</dbReference>
<dbReference type="InterPro" id="IPR021729">
    <property type="entry name" value="DUF3298"/>
</dbReference>
<evidence type="ECO:0000313" key="3">
    <source>
        <dbReference type="EMBL" id="BCK00650.1"/>
    </source>
</evidence>
<evidence type="ECO:0000259" key="1">
    <source>
        <dbReference type="Pfam" id="PF11738"/>
    </source>
</evidence>
<dbReference type="Proteomes" id="UP000515703">
    <property type="component" value="Chromosome"/>
</dbReference>
<evidence type="ECO:0000313" key="4">
    <source>
        <dbReference type="Proteomes" id="UP000515703"/>
    </source>
</evidence>
<reference evidence="3 4" key="2">
    <citation type="submission" date="2020-08" db="EMBL/GenBank/DDBJ databases">
        <authorList>
            <person name="Ueki A."/>
            <person name="Tonouchi A."/>
        </authorList>
    </citation>
    <scope>NUCLEOTIDE SEQUENCE [LARGE SCALE GENOMIC DNA]</scope>
    <source>
        <strain evidence="3 4">CTTW</strain>
    </source>
</reference>
<evidence type="ECO:0000259" key="2">
    <source>
        <dbReference type="Pfam" id="PF13739"/>
    </source>
</evidence>
<dbReference type="Pfam" id="PF11738">
    <property type="entry name" value="DUF3298"/>
    <property type="match status" value="1"/>
</dbReference>
<dbReference type="Pfam" id="PF13739">
    <property type="entry name" value="PdaC"/>
    <property type="match status" value="1"/>
</dbReference>
<keyword evidence="4" id="KW-1185">Reference proteome</keyword>